<accession>A0A812UDA1</accession>
<evidence type="ECO:0000259" key="2">
    <source>
        <dbReference type="Pfam" id="PF08454"/>
    </source>
</evidence>
<organism evidence="3 4">
    <name type="scientific">Symbiodinium natans</name>
    <dbReference type="NCBI Taxonomy" id="878477"/>
    <lineage>
        <taxon>Eukaryota</taxon>
        <taxon>Sar</taxon>
        <taxon>Alveolata</taxon>
        <taxon>Dinophyceae</taxon>
        <taxon>Suessiales</taxon>
        <taxon>Symbiodiniaceae</taxon>
        <taxon>Symbiodinium</taxon>
    </lineage>
</organism>
<dbReference type="EMBL" id="CAJNDS010002687">
    <property type="protein sequence ID" value="CAE7565008.1"/>
    <property type="molecule type" value="Genomic_DNA"/>
</dbReference>
<feature type="compositionally biased region" description="Basic and acidic residues" evidence="1">
    <location>
        <begin position="565"/>
        <end position="582"/>
    </location>
</feature>
<comment type="caution">
    <text evidence="3">The sequence shown here is derived from an EMBL/GenBank/DDBJ whole genome shotgun (WGS) entry which is preliminary data.</text>
</comment>
<evidence type="ECO:0000256" key="1">
    <source>
        <dbReference type="SAM" id="MobiDB-lite"/>
    </source>
</evidence>
<reference evidence="3" key="1">
    <citation type="submission" date="2021-02" db="EMBL/GenBank/DDBJ databases">
        <authorList>
            <person name="Dougan E. K."/>
            <person name="Rhodes N."/>
            <person name="Thang M."/>
            <person name="Chan C."/>
        </authorList>
    </citation>
    <scope>NUCLEOTIDE SEQUENCE</scope>
</reference>
<feature type="region of interest" description="Disordered" evidence="1">
    <location>
        <begin position="329"/>
        <end position="348"/>
    </location>
</feature>
<sequence>MSSNIGRVKVRLQLLGCHTLTLRSRCLFDTAEFQLAVSNPRMVALTSPKAFAPEVIMRAAKVGAQRQAEALRPVATSGHEHCWHDRGADSRVCLFKSWAVCDFIYCRRWAQQASGTKLLPERCQDALAVHGVRANTRQISKEMVNVKHQQANAADQENPTEGLELGGKKACILASRDAAVCSCFCVHVSMFSLLQVSMAKRVIHELMPKFTEKARWAVHGVIDLVEDRCFKFEKQSKGLDEQLLQATREHEHDFIIAMLRRAVSFVMLDVFLEKLEVENPDLLYVQYPALVEVFETIQEDSVDHDELDDIPRILKRRIDDGGEASAGADLGHAGLSDAAKDSAGPSVDVKALVPRDPDGVEDEQAGMAFGCGLVLRDVTWMQGSQCIVNSPNGKMNLTFLTEKATFFCPFSYQQAISGAGSSGSVMKLKSFFEEAQVPEVDPLMLVSVLLYHPQALMRLDAFKLGCRILRDPNEVLQKAYKTHTSDEMHLQKAVGFQFCVFEDLYKRDTYTENHIDMMAAMLKLIQQLCHGHLQALQEFLGADYTVEELDIFSAKTLPGGEDDDDHKVQGRRHEQELEKKNEQPTNIVQWISRMIHMILESMQEATMNGREKQYVLVQQLFDTAAELIQGPNQENQATLMENGICSDINMLWRILRADEGTFRGLIQDNEELFDAWMDLLRVMRAAEIAALKFAMSLLEELELSEDDNDFAKQQEQAGHSQWEHVRLLGLSGRDCLLLVPEIQLWRLPDTQVTQELCIATAAACHHSHNEPVWAECPAFFAAEAIRFWPWPGGDTTFHRLAERFANHLCQRPVIARAHPRLQRFRIGSCNHLVFDVGLARSSHEVGDDVKAAATPSELSLAAIRAQKATELQLPCESL</sequence>
<evidence type="ECO:0000313" key="3">
    <source>
        <dbReference type="EMBL" id="CAE7565008.1"/>
    </source>
</evidence>
<dbReference type="AlphaFoldDB" id="A0A812UDA1"/>
<name>A0A812UDA1_9DINO</name>
<dbReference type="OrthoDB" id="435126at2759"/>
<dbReference type="Proteomes" id="UP000604046">
    <property type="component" value="Unassembled WGS sequence"/>
</dbReference>
<evidence type="ECO:0000313" key="4">
    <source>
        <dbReference type="Proteomes" id="UP000604046"/>
    </source>
</evidence>
<keyword evidence="4" id="KW-1185">Reference proteome</keyword>
<protein>
    <submittedName>
        <fullName evidence="3">RYR1 protein</fullName>
    </submittedName>
</protein>
<proteinExistence type="predicted"/>
<dbReference type="InterPro" id="IPR013662">
    <property type="entry name" value="RIH_assoc-dom"/>
</dbReference>
<dbReference type="Pfam" id="PF08454">
    <property type="entry name" value="RIH_assoc"/>
    <property type="match status" value="1"/>
</dbReference>
<feature type="domain" description="RyR/IP3R Homology associated" evidence="2">
    <location>
        <begin position="580"/>
        <end position="651"/>
    </location>
</feature>
<gene>
    <name evidence="3" type="primary">RYR1</name>
    <name evidence="3" type="ORF">SNAT2548_LOCUS31989</name>
</gene>
<feature type="region of interest" description="Disordered" evidence="1">
    <location>
        <begin position="556"/>
        <end position="582"/>
    </location>
</feature>